<dbReference type="OrthoDB" id="6768722at2759"/>
<evidence type="ECO:0000259" key="2">
    <source>
        <dbReference type="PROSITE" id="PS50157"/>
    </source>
</evidence>
<keyword evidence="1" id="KW-0863">Zinc-finger</keyword>
<keyword evidence="1" id="KW-0479">Metal-binding</keyword>
<name>A0A482X1J3_LAOST</name>
<accession>A0A482X1J3</accession>
<sequence>MIRLRTLECVIDVLKTEKGKLFICSCNKVYKTEHFLKHHKMFECGKGRFYKCPHCASKFTRKYTLKTHVIMKHKARSSDFDLDADACVQ</sequence>
<feature type="domain" description="C2H2-type" evidence="2">
    <location>
        <begin position="50"/>
        <end position="78"/>
    </location>
</feature>
<dbReference type="Gene3D" id="3.30.160.60">
    <property type="entry name" value="Classic Zinc Finger"/>
    <property type="match status" value="1"/>
</dbReference>
<evidence type="ECO:0000313" key="3">
    <source>
        <dbReference type="EMBL" id="RZF39446.1"/>
    </source>
</evidence>
<dbReference type="InParanoid" id="A0A482X1J3"/>
<protein>
    <recommendedName>
        <fullName evidence="2">C2H2-type domain-containing protein</fullName>
    </recommendedName>
</protein>
<gene>
    <name evidence="3" type="ORF">LSTR_LSTR000967</name>
</gene>
<dbReference type="SUPFAM" id="SSF57667">
    <property type="entry name" value="beta-beta-alpha zinc fingers"/>
    <property type="match status" value="1"/>
</dbReference>
<evidence type="ECO:0000256" key="1">
    <source>
        <dbReference type="PROSITE-ProRule" id="PRU00042"/>
    </source>
</evidence>
<dbReference type="PROSITE" id="PS50157">
    <property type="entry name" value="ZINC_FINGER_C2H2_2"/>
    <property type="match status" value="1"/>
</dbReference>
<comment type="caution">
    <text evidence="3">The sequence shown here is derived from an EMBL/GenBank/DDBJ whole genome shotgun (WGS) entry which is preliminary data.</text>
</comment>
<keyword evidence="4" id="KW-1185">Reference proteome</keyword>
<proteinExistence type="predicted"/>
<reference evidence="3 4" key="1">
    <citation type="journal article" date="2017" name="Gigascience">
        <title>Genome sequence of the small brown planthopper, Laodelphax striatellus.</title>
        <authorList>
            <person name="Zhu J."/>
            <person name="Jiang F."/>
            <person name="Wang X."/>
            <person name="Yang P."/>
            <person name="Bao Y."/>
            <person name="Zhao W."/>
            <person name="Wang W."/>
            <person name="Lu H."/>
            <person name="Wang Q."/>
            <person name="Cui N."/>
            <person name="Li J."/>
            <person name="Chen X."/>
            <person name="Luo L."/>
            <person name="Yu J."/>
            <person name="Kang L."/>
            <person name="Cui F."/>
        </authorList>
    </citation>
    <scope>NUCLEOTIDE SEQUENCE [LARGE SCALE GENOMIC DNA]</scope>
    <source>
        <strain evidence="3">Lst14</strain>
    </source>
</reference>
<evidence type="ECO:0000313" key="4">
    <source>
        <dbReference type="Proteomes" id="UP000291343"/>
    </source>
</evidence>
<keyword evidence="1" id="KW-0862">Zinc</keyword>
<dbReference type="AlphaFoldDB" id="A0A482X1J3"/>
<dbReference type="InterPro" id="IPR013087">
    <property type="entry name" value="Znf_C2H2_type"/>
</dbReference>
<dbReference type="EMBL" id="QKKF02019844">
    <property type="protein sequence ID" value="RZF39446.1"/>
    <property type="molecule type" value="Genomic_DNA"/>
</dbReference>
<dbReference type="GO" id="GO:0008270">
    <property type="term" value="F:zinc ion binding"/>
    <property type="evidence" value="ECO:0007669"/>
    <property type="project" value="UniProtKB-KW"/>
</dbReference>
<dbReference type="InterPro" id="IPR036236">
    <property type="entry name" value="Znf_C2H2_sf"/>
</dbReference>
<organism evidence="3 4">
    <name type="scientific">Laodelphax striatellus</name>
    <name type="common">Small brown planthopper</name>
    <name type="synonym">Delphax striatella</name>
    <dbReference type="NCBI Taxonomy" id="195883"/>
    <lineage>
        <taxon>Eukaryota</taxon>
        <taxon>Metazoa</taxon>
        <taxon>Ecdysozoa</taxon>
        <taxon>Arthropoda</taxon>
        <taxon>Hexapoda</taxon>
        <taxon>Insecta</taxon>
        <taxon>Pterygota</taxon>
        <taxon>Neoptera</taxon>
        <taxon>Paraneoptera</taxon>
        <taxon>Hemiptera</taxon>
        <taxon>Auchenorrhyncha</taxon>
        <taxon>Fulgoroidea</taxon>
        <taxon>Delphacidae</taxon>
        <taxon>Criomorphinae</taxon>
        <taxon>Laodelphax</taxon>
    </lineage>
</organism>
<dbReference type="PROSITE" id="PS00028">
    <property type="entry name" value="ZINC_FINGER_C2H2_1"/>
    <property type="match status" value="1"/>
</dbReference>
<dbReference type="Proteomes" id="UP000291343">
    <property type="component" value="Unassembled WGS sequence"/>
</dbReference>
<dbReference type="SMR" id="A0A482X1J3"/>